<reference evidence="17 18" key="1">
    <citation type="submission" date="2024-02" db="EMBL/GenBank/DDBJ databases">
        <title>Deinococcus carri NBRC 110142.</title>
        <authorList>
            <person name="Ichikawa N."/>
            <person name="Katano-Makiyama Y."/>
            <person name="Hidaka K."/>
        </authorList>
    </citation>
    <scope>NUCLEOTIDE SEQUENCE [LARGE SCALE GENOMIC DNA]</scope>
    <source>
        <strain evidence="17 18">NBRC 110142</strain>
    </source>
</reference>
<keyword evidence="6 14" id="KW-0812">Transmembrane</keyword>
<gene>
    <name evidence="17" type="ORF">Dcar01_02822</name>
</gene>
<keyword evidence="18" id="KW-1185">Reference proteome</keyword>
<proteinExistence type="inferred from homology"/>
<evidence type="ECO:0000256" key="1">
    <source>
        <dbReference type="ARBA" id="ARBA00004429"/>
    </source>
</evidence>
<keyword evidence="3" id="KW-1003">Cell membrane</keyword>
<dbReference type="InterPro" id="IPR005702">
    <property type="entry name" value="Wzc-like_C"/>
</dbReference>
<evidence type="ECO:0000256" key="9">
    <source>
        <dbReference type="ARBA" id="ARBA00022840"/>
    </source>
</evidence>
<accession>A0ABP9WAK8</accession>
<feature type="transmembrane region" description="Helical" evidence="14">
    <location>
        <begin position="36"/>
        <end position="54"/>
    </location>
</feature>
<dbReference type="PANTHER" id="PTHR32309">
    <property type="entry name" value="TYROSINE-PROTEIN KINASE"/>
    <property type="match status" value="1"/>
</dbReference>
<dbReference type="Pfam" id="PF02706">
    <property type="entry name" value="Wzz"/>
    <property type="match status" value="1"/>
</dbReference>
<dbReference type="Gene3D" id="3.40.50.300">
    <property type="entry name" value="P-loop containing nucleotide triphosphate hydrolases"/>
    <property type="match status" value="1"/>
</dbReference>
<feature type="domain" description="AAA" evidence="16">
    <location>
        <begin position="356"/>
        <end position="518"/>
    </location>
</feature>
<dbReference type="RefSeq" id="WP_345466330.1">
    <property type="nucleotide sequence ID" value="NZ_BAABRP010000013.1"/>
</dbReference>
<evidence type="ECO:0000256" key="8">
    <source>
        <dbReference type="ARBA" id="ARBA00022777"/>
    </source>
</evidence>
<evidence type="ECO:0000313" key="17">
    <source>
        <dbReference type="EMBL" id="GAA5514071.1"/>
    </source>
</evidence>
<evidence type="ECO:0000256" key="3">
    <source>
        <dbReference type="ARBA" id="ARBA00022475"/>
    </source>
</evidence>
<dbReference type="PANTHER" id="PTHR32309:SF31">
    <property type="entry name" value="CAPSULAR EXOPOLYSACCHARIDE FAMILY"/>
    <property type="match status" value="1"/>
</dbReference>
<evidence type="ECO:0000256" key="5">
    <source>
        <dbReference type="ARBA" id="ARBA00022679"/>
    </source>
</evidence>
<evidence type="ECO:0000256" key="14">
    <source>
        <dbReference type="SAM" id="Phobius"/>
    </source>
</evidence>
<comment type="caution">
    <text evidence="17">The sequence shown here is derived from an EMBL/GenBank/DDBJ whole genome shotgun (WGS) entry which is preliminary data.</text>
</comment>
<protein>
    <recommendedName>
        <fullName evidence="19">Succinoglycan biosynthesis protein exop</fullName>
    </recommendedName>
</protein>
<keyword evidence="10 14" id="KW-1133">Transmembrane helix</keyword>
<keyword evidence="4" id="KW-0997">Cell inner membrane</keyword>
<keyword evidence="11 14" id="KW-0472">Membrane</keyword>
<organism evidence="17 18">
    <name type="scientific">Deinococcus carri</name>
    <dbReference type="NCBI Taxonomy" id="1211323"/>
    <lineage>
        <taxon>Bacteria</taxon>
        <taxon>Thermotogati</taxon>
        <taxon>Deinococcota</taxon>
        <taxon>Deinococci</taxon>
        <taxon>Deinococcales</taxon>
        <taxon>Deinococcaceae</taxon>
        <taxon>Deinococcus</taxon>
    </lineage>
</organism>
<comment type="similarity">
    <text evidence="2">Belongs to the etk/wzc family.</text>
</comment>
<evidence type="ECO:0000256" key="7">
    <source>
        <dbReference type="ARBA" id="ARBA00022741"/>
    </source>
</evidence>
<evidence type="ECO:0000256" key="13">
    <source>
        <dbReference type="ARBA" id="ARBA00053015"/>
    </source>
</evidence>
<dbReference type="Pfam" id="PF13614">
    <property type="entry name" value="AAA_31"/>
    <property type="match status" value="1"/>
</dbReference>
<evidence type="ECO:0000259" key="15">
    <source>
        <dbReference type="Pfam" id="PF02706"/>
    </source>
</evidence>
<evidence type="ECO:0008006" key="19">
    <source>
        <dbReference type="Google" id="ProtNLM"/>
    </source>
</evidence>
<keyword evidence="5" id="KW-0808">Transferase</keyword>
<keyword evidence="8" id="KW-0418">Kinase</keyword>
<dbReference type="InterPro" id="IPR025669">
    <property type="entry name" value="AAA_dom"/>
</dbReference>
<name>A0ABP9WAK8_9DEIO</name>
<evidence type="ECO:0000256" key="4">
    <source>
        <dbReference type="ARBA" id="ARBA00022519"/>
    </source>
</evidence>
<evidence type="ECO:0000256" key="12">
    <source>
        <dbReference type="ARBA" id="ARBA00023137"/>
    </source>
</evidence>
<evidence type="ECO:0000256" key="2">
    <source>
        <dbReference type="ARBA" id="ARBA00008883"/>
    </source>
</evidence>
<dbReference type="SUPFAM" id="SSF52540">
    <property type="entry name" value="P-loop containing nucleoside triphosphate hydrolases"/>
    <property type="match status" value="1"/>
</dbReference>
<feature type="domain" description="Polysaccharide chain length determinant N-terminal" evidence="15">
    <location>
        <begin position="22"/>
        <end position="110"/>
    </location>
</feature>
<evidence type="ECO:0000256" key="6">
    <source>
        <dbReference type="ARBA" id="ARBA00022692"/>
    </source>
</evidence>
<dbReference type="InterPro" id="IPR050445">
    <property type="entry name" value="Bact_polysacc_biosynth/exp"/>
</dbReference>
<evidence type="ECO:0000259" key="16">
    <source>
        <dbReference type="Pfam" id="PF13614"/>
    </source>
</evidence>
<dbReference type="InterPro" id="IPR003856">
    <property type="entry name" value="LPS_length_determ_N"/>
</dbReference>
<evidence type="ECO:0000256" key="11">
    <source>
        <dbReference type="ARBA" id="ARBA00023136"/>
    </source>
</evidence>
<comment type="catalytic activity">
    <reaction evidence="13">
        <text>L-tyrosyl-[protein] + ATP = O-phospho-L-tyrosyl-[protein] + ADP + H(+)</text>
        <dbReference type="Rhea" id="RHEA:10596"/>
        <dbReference type="Rhea" id="RHEA-COMP:10136"/>
        <dbReference type="Rhea" id="RHEA-COMP:20101"/>
        <dbReference type="ChEBI" id="CHEBI:15378"/>
        <dbReference type="ChEBI" id="CHEBI:30616"/>
        <dbReference type="ChEBI" id="CHEBI:46858"/>
        <dbReference type="ChEBI" id="CHEBI:61978"/>
        <dbReference type="ChEBI" id="CHEBI:456216"/>
    </reaction>
</comment>
<evidence type="ECO:0000313" key="18">
    <source>
        <dbReference type="Proteomes" id="UP001401887"/>
    </source>
</evidence>
<keyword evidence="9" id="KW-0067">ATP-binding</keyword>
<dbReference type="CDD" id="cd05387">
    <property type="entry name" value="BY-kinase"/>
    <property type="match status" value="1"/>
</dbReference>
<dbReference type="EMBL" id="BAABRP010000013">
    <property type="protein sequence ID" value="GAA5514071.1"/>
    <property type="molecule type" value="Genomic_DNA"/>
</dbReference>
<keyword evidence="12" id="KW-0829">Tyrosine-protein kinase</keyword>
<evidence type="ECO:0000256" key="10">
    <source>
        <dbReference type="ARBA" id="ARBA00022989"/>
    </source>
</evidence>
<keyword evidence="7" id="KW-0547">Nucleotide-binding</keyword>
<comment type="subcellular location">
    <subcellularLocation>
        <location evidence="1">Cell inner membrane</location>
        <topology evidence="1">Multi-pass membrane protein</topology>
    </subcellularLocation>
</comment>
<dbReference type="Proteomes" id="UP001401887">
    <property type="component" value="Unassembled WGS sequence"/>
</dbReference>
<sequence>MTSYRSSEQELLDLPRQDTETEIDLGTLWRGIRRQLPWILLTAAILALGVYFWSRLQPPVYEASSSLITTGNGNGNVGSLGGTLVTAPPLPEGALQEALQGPVVLGEVIRRVRTDTRLAPEVRSELADDLQKELRQRKVTTIDLASRLDMGGNGIYTITAQGPTAQAATLLTDITTEALLNWDKGRALSNVERAESGLRAQMTEIDRQLNSGSVSGLERQTLIAARATVERNLAQAAIQAQGTAGSLERVAPAVPPLRPVSPRPLRNAVLTGLLVLLLGGGIAALRTVLDRTVRNEDDLLTFGLPTLGVIPRLRKRDIVFNGIVRAAREAGLYEAVGFLRVNLLTRLGNQPGQRVMISSTSPGEGKSSLTATLADGLSTSGQRVLIIDADLRRGTQQEVWDKYEREHSWCQLMGVGGARTFQDALRNPENVQVMQAEPNVHVLPAGPGIHDSLVLLNRLDLGELLRQWSQSYDVVLVDSPPLLALADGLVLGKHMDAVLIVAEAGQTSLQNVRQVLRRARGAELPVLGFILNKVAVSAQEAKLYGYGYAPRVKEAR</sequence>
<dbReference type="InterPro" id="IPR027417">
    <property type="entry name" value="P-loop_NTPase"/>
</dbReference>